<reference evidence="3 4" key="1">
    <citation type="submission" date="2013-09" db="EMBL/GenBank/DDBJ databases">
        <title>High correlation between genotypes and phenotypes of environmental bacteria Comamonas testosteroni strains.</title>
        <authorList>
            <person name="Liu L."/>
            <person name="Zhu W."/>
            <person name="Xia X."/>
            <person name="Xu B."/>
            <person name="Luo M."/>
            <person name="Wang G."/>
        </authorList>
    </citation>
    <scope>NUCLEOTIDE SEQUENCE [LARGE SCALE GENOMIC DNA]</scope>
    <source>
        <strain evidence="2 3">DF2</strain>
        <strain evidence="1 4">JL14</strain>
    </source>
</reference>
<organism evidence="1 4">
    <name type="scientific">Comamonas thiooxydans</name>
    <dbReference type="NCBI Taxonomy" id="363952"/>
    <lineage>
        <taxon>Bacteria</taxon>
        <taxon>Pseudomonadati</taxon>
        <taxon>Pseudomonadota</taxon>
        <taxon>Betaproteobacteria</taxon>
        <taxon>Burkholderiales</taxon>
        <taxon>Comamonadaceae</taxon>
        <taxon>Comamonas</taxon>
    </lineage>
</organism>
<evidence type="ECO:0000313" key="4">
    <source>
        <dbReference type="Proteomes" id="UP000029567"/>
    </source>
</evidence>
<dbReference type="AlphaFoldDB" id="A0A0E3BP16"/>
<evidence type="ECO:0000313" key="2">
    <source>
        <dbReference type="EMBL" id="KGH06535.1"/>
    </source>
</evidence>
<protein>
    <submittedName>
        <fullName evidence="1">Uncharacterized protein</fullName>
    </submittedName>
</protein>
<dbReference type="EMBL" id="AWTP01000144">
    <property type="protein sequence ID" value="KGH06535.1"/>
    <property type="molecule type" value="Genomic_DNA"/>
</dbReference>
<evidence type="ECO:0000313" key="1">
    <source>
        <dbReference type="EMBL" id="KGG95551.1"/>
    </source>
</evidence>
<keyword evidence="3" id="KW-1185">Reference proteome</keyword>
<gene>
    <name evidence="1" type="ORF">P245_06125</name>
    <name evidence="2" type="ORF">P608_22460</name>
</gene>
<dbReference type="EMBL" id="AWTN01000056">
    <property type="protein sequence ID" value="KGG95551.1"/>
    <property type="molecule type" value="Genomic_DNA"/>
</dbReference>
<dbReference type="Proteomes" id="UP000029549">
    <property type="component" value="Unassembled WGS sequence"/>
</dbReference>
<comment type="caution">
    <text evidence="1">The sequence shown here is derived from an EMBL/GenBank/DDBJ whole genome shotgun (WGS) entry which is preliminary data.</text>
</comment>
<accession>A0A0E3BP16</accession>
<dbReference type="Proteomes" id="UP000029567">
    <property type="component" value="Unassembled WGS sequence"/>
</dbReference>
<sequence length="99" mass="10734">MPLTGTNVDATWSAALTFTKNGNKVHGEEMHQSGRGKQWYFGMDADPGLEHTAVARPPISASLSRPAACYRARKSMSMAMQAAKLQISEQILAHRHGAP</sequence>
<name>A0A0E3BP16_9BURK</name>
<evidence type="ECO:0000313" key="3">
    <source>
        <dbReference type="Proteomes" id="UP000029549"/>
    </source>
</evidence>
<proteinExistence type="predicted"/>